<organism evidence="2 3">
    <name type="scientific">Lihuaxuella thermophila</name>
    <dbReference type="NCBI Taxonomy" id="1173111"/>
    <lineage>
        <taxon>Bacteria</taxon>
        <taxon>Bacillati</taxon>
        <taxon>Bacillota</taxon>
        <taxon>Bacilli</taxon>
        <taxon>Bacillales</taxon>
        <taxon>Thermoactinomycetaceae</taxon>
        <taxon>Lihuaxuella</taxon>
    </lineage>
</organism>
<sequence>MRLSLEEMNILSERLEKEEARLHQAFSADPERREEAGRELAIISMLQRKLEDLEADLTEDEKQLLNRILSDEIHHIHGHGTGIYESILSKVNQE</sequence>
<accession>A0A1H8FXX3</accession>
<evidence type="ECO:0000256" key="1">
    <source>
        <dbReference type="SAM" id="Coils"/>
    </source>
</evidence>
<reference evidence="2 3" key="1">
    <citation type="submission" date="2016-10" db="EMBL/GenBank/DDBJ databases">
        <authorList>
            <person name="de Groot N.N."/>
        </authorList>
    </citation>
    <scope>NUCLEOTIDE SEQUENCE [LARGE SCALE GENOMIC DNA]</scope>
    <source>
        <strain evidence="2 3">DSM 46701</strain>
    </source>
</reference>
<keyword evidence="1" id="KW-0175">Coiled coil</keyword>
<dbReference type="EMBL" id="FOCQ01000009">
    <property type="protein sequence ID" value="SEN36499.1"/>
    <property type="molecule type" value="Genomic_DNA"/>
</dbReference>
<evidence type="ECO:0000313" key="2">
    <source>
        <dbReference type="EMBL" id="SEN36499.1"/>
    </source>
</evidence>
<dbReference type="Proteomes" id="UP000199695">
    <property type="component" value="Unassembled WGS sequence"/>
</dbReference>
<dbReference type="OrthoDB" id="2991233at2"/>
<proteinExistence type="predicted"/>
<dbReference type="STRING" id="1173111.SAMN05444955_109133"/>
<dbReference type="RefSeq" id="WP_089969394.1">
    <property type="nucleotide sequence ID" value="NZ_FOCQ01000009.1"/>
</dbReference>
<keyword evidence="3" id="KW-1185">Reference proteome</keyword>
<name>A0A1H8FXX3_9BACL</name>
<protein>
    <submittedName>
        <fullName evidence="2">Uncharacterized protein</fullName>
    </submittedName>
</protein>
<evidence type="ECO:0000313" key="3">
    <source>
        <dbReference type="Proteomes" id="UP000199695"/>
    </source>
</evidence>
<gene>
    <name evidence="2" type="ORF">SAMN05444955_109133</name>
</gene>
<dbReference type="AlphaFoldDB" id="A0A1H8FXX3"/>
<feature type="coiled-coil region" evidence="1">
    <location>
        <begin position="1"/>
        <end position="63"/>
    </location>
</feature>